<comment type="caution">
    <text evidence="1">The sequence shown here is derived from an EMBL/GenBank/DDBJ whole genome shotgun (WGS) entry which is preliminary data.</text>
</comment>
<gene>
    <name evidence="1" type="ORF">S03H2_23576</name>
</gene>
<feature type="non-terminal residue" evidence="1">
    <location>
        <position position="1"/>
    </location>
</feature>
<dbReference type="EMBL" id="BARU01012908">
    <property type="protein sequence ID" value="GAH31798.1"/>
    <property type="molecule type" value="Genomic_DNA"/>
</dbReference>
<evidence type="ECO:0000313" key="1">
    <source>
        <dbReference type="EMBL" id="GAH31798.1"/>
    </source>
</evidence>
<dbReference type="AlphaFoldDB" id="X1GFI8"/>
<organism evidence="1">
    <name type="scientific">marine sediment metagenome</name>
    <dbReference type="NCBI Taxonomy" id="412755"/>
    <lineage>
        <taxon>unclassified sequences</taxon>
        <taxon>metagenomes</taxon>
        <taxon>ecological metagenomes</taxon>
    </lineage>
</organism>
<name>X1GFI8_9ZZZZ</name>
<protein>
    <submittedName>
        <fullName evidence="1">Uncharacterized protein</fullName>
    </submittedName>
</protein>
<accession>X1GFI8</accession>
<reference evidence="1" key="1">
    <citation type="journal article" date="2014" name="Front. Microbiol.">
        <title>High frequency of phylogenetically diverse reductive dehalogenase-homologous genes in deep subseafloor sedimentary metagenomes.</title>
        <authorList>
            <person name="Kawai M."/>
            <person name="Futagami T."/>
            <person name="Toyoda A."/>
            <person name="Takaki Y."/>
            <person name="Nishi S."/>
            <person name="Hori S."/>
            <person name="Arai W."/>
            <person name="Tsubouchi T."/>
            <person name="Morono Y."/>
            <person name="Uchiyama I."/>
            <person name="Ito T."/>
            <person name="Fujiyama A."/>
            <person name="Inagaki F."/>
            <person name="Takami H."/>
        </authorList>
    </citation>
    <scope>NUCLEOTIDE SEQUENCE</scope>
    <source>
        <strain evidence="1">Expedition CK06-06</strain>
    </source>
</reference>
<sequence>AQMEFDPIYGRMPSMCHVYGDVFVIAYSTVAGQGKAITVTISPAGVIGPIITTYLYEPGDRSMYPQIRHVDGTTYCIWYTGPGSVGWVSTIKISNDGTIGPLINWAMFDATYAVNPCPRHVSGTVWACAYQTGSIFGPGRLVTRTISPAGAIGAQIDTHDFDPVQAYRPDLFHVSGTIYGIAYRGPGIDGWLRTIPISPLGHIGAEVDQLEFDPVQGDYCSVA</sequence>
<feature type="non-terminal residue" evidence="1">
    <location>
        <position position="223"/>
    </location>
</feature>
<proteinExistence type="predicted"/>